<dbReference type="AlphaFoldDB" id="A0A0F9KLE7"/>
<reference evidence="1" key="1">
    <citation type="journal article" date="2015" name="Nature">
        <title>Complex archaea that bridge the gap between prokaryotes and eukaryotes.</title>
        <authorList>
            <person name="Spang A."/>
            <person name="Saw J.H."/>
            <person name="Jorgensen S.L."/>
            <person name="Zaremba-Niedzwiedzka K."/>
            <person name="Martijn J."/>
            <person name="Lind A.E."/>
            <person name="van Eijk R."/>
            <person name="Schleper C."/>
            <person name="Guy L."/>
            <person name="Ettema T.J."/>
        </authorList>
    </citation>
    <scope>NUCLEOTIDE SEQUENCE</scope>
</reference>
<evidence type="ECO:0000313" key="1">
    <source>
        <dbReference type="EMBL" id="KKM82974.1"/>
    </source>
</evidence>
<comment type="caution">
    <text evidence="1">The sequence shown here is derived from an EMBL/GenBank/DDBJ whole genome shotgun (WGS) entry which is preliminary data.</text>
</comment>
<sequence>MKIATTSGASTGQGWCPKCQMLVPTTTVTDRYKDGAIQSITTCWECRFIIHNEVKRSEH</sequence>
<protein>
    <submittedName>
        <fullName evidence="1">Uncharacterized protein</fullName>
    </submittedName>
</protein>
<name>A0A0F9KLE7_9ZZZZ</name>
<dbReference type="EMBL" id="LAZR01007784">
    <property type="protein sequence ID" value="KKM82974.1"/>
    <property type="molecule type" value="Genomic_DNA"/>
</dbReference>
<organism evidence="1">
    <name type="scientific">marine sediment metagenome</name>
    <dbReference type="NCBI Taxonomy" id="412755"/>
    <lineage>
        <taxon>unclassified sequences</taxon>
        <taxon>metagenomes</taxon>
        <taxon>ecological metagenomes</taxon>
    </lineage>
</organism>
<proteinExistence type="predicted"/>
<gene>
    <name evidence="1" type="ORF">LCGC14_1314090</name>
</gene>
<accession>A0A0F9KLE7</accession>